<sequence length="49" mass="5773">RISYFCHDDDQRPIIIHSWIKRSKSQNELNLNQGESNGDYDDHEQVTAV</sequence>
<name>A0A820S074_9BILA</name>
<dbReference type="Proteomes" id="UP000663881">
    <property type="component" value="Unassembled WGS sequence"/>
</dbReference>
<feature type="region of interest" description="Disordered" evidence="1">
    <location>
        <begin position="30"/>
        <end position="49"/>
    </location>
</feature>
<evidence type="ECO:0000256" key="1">
    <source>
        <dbReference type="SAM" id="MobiDB-lite"/>
    </source>
</evidence>
<protein>
    <submittedName>
        <fullName evidence="2">Uncharacterized protein</fullName>
    </submittedName>
</protein>
<gene>
    <name evidence="2" type="ORF">OKA104_LOCUS53911</name>
</gene>
<organism evidence="2 3">
    <name type="scientific">Adineta steineri</name>
    <dbReference type="NCBI Taxonomy" id="433720"/>
    <lineage>
        <taxon>Eukaryota</taxon>
        <taxon>Metazoa</taxon>
        <taxon>Spiralia</taxon>
        <taxon>Gnathifera</taxon>
        <taxon>Rotifera</taxon>
        <taxon>Eurotatoria</taxon>
        <taxon>Bdelloidea</taxon>
        <taxon>Adinetida</taxon>
        <taxon>Adinetidae</taxon>
        <taxon>Adineta</taxon>
    </lineage>
</organism>
<feature type="non-terminal residue" evidence="2">
    <location>
        <position position="1"/>
    </location>
</feature>
<reference evidence="2" key="1">
    <citation type="submission" date="2021-02" db="EMBL/GenBank/DDBJ databases">
        <authorList>
            <person name="Nowell W R."/>
        </authorList>
    </citation>
    <scope>NUCLEOTIDE SEQUENCE</scope>
</reference>
<dbReference type="AlphaFoldDB" id="A0A820S074"/>
<comment type="caution">
    <text evidence="2">The sequence shown here is derived from an EMBL/GenBank/DDBJ whole genome shotgun (WGS) entry which is preliminary data.</text>
</comment>
<evidence type="ECO:0000313" key="3">
    <source>
        <dbReference type="Proteomes" id="UP000663881"/>
    </source>
</evidence>
<dbReference type="EMBL" id="CAJOAY010034614">
    <property type="protein sequence ID" value="CAF4446276.1"/>
    <property type="molecule type" value="Genomic_DNA"/>
</dbReference>
<accession>A0A820S074</accession>
<proteinExistence type="predicted"/>
<evidence type="ECO:0000313" key="2">
    <source>
        <dbReference type="EMBL" id="CAF4446276.1"/>
    </source>
</evidence>